<dbReference type="InterPro" id="IPR039506">
    <property type="entry name" value="SPOB_a"/>
</dbReference>
<evidence type="ECO:0000259" key="4">
    <source>
        <dbReference type="Pfam" id="PF14689"/>
    </source>
</evidence>
<evidence type="ECO:0000313" key="6">
    <source>
        <dbReference type="Proteomes" id="UP001164761"/>
    </source>
</evidence>
<accession>A0ABY6ZN49</accession>
<gene>
    <name evidence="5" type="ORF">NZD89_13285</name>
</gene>
<dbReference type="RefSeq" id="WP_268008162.1">
    <property type="nucleotide sequence ID" value="NZ_CP104067.1"/>
</dbReference>
<dbReference type="SUPFAM" id="SSF55890">
    <property type="entry name" value="Sporulation response regulatory protein Spo0B"/>
    <property type="match status" value="1"/>
</dbReference>
<dbReference type="EMBL" id="CP104067">
    <property type="protein sequence ID" value="WAH44266.1"/>
    <property type="molecule type" value="Genomic_DNA"/>
</dbReference>
<protein>
    <submittedName>
        <fullName evidence="5">Spo0B domain-containing protein</fullName>
    </submittedName>
</protein>
<dbReference type="InterPro" id="IPR016120">
    <property type="entry name" value="Sig_transdc_His_kin_SpoOB"/>
</dbReference>
<reference evidence="5" key="1">
    <citation type="submission" date="2022-08" db="EMBL/GenBank/DDBJ databases">
        <title>Alicyclobacillus fastidiosus DSM 17978, complete genome.</title>
        <authorList>
            <person name="Wang Q."/>
            <person name="Cai R."/>
            <person name="Wang Z."/>
        </authorList>
    </citation>
    <scope>NUCLEOTIDE SEQUENCE</scope>
    <source>
        <strain evidence="5">DSM 17978</strain>
    </source>
</reference>
<dbReference type="Pfam" id="PF14689">
    <property type="entry name" value="SPOB_a"/>
    <property type="match status" value="1"/>
</dbReference>
<evidence type="ECO:0000256" key="1">
    <source>
        <dbReference type="ARBA" id="ARBA00022553"/>
    </source>
</evidence>
<keyword evidence="2" id="KW-0808">Transferase</keyword>
<sequence length="164" mass="18367">MMENEHDTYEANAFRRHRHDVLNELQLIRGYLQLGQMERALGVVDRTAGWLQSLTNWQTSSDSVGEWLMWEAATCPNLLLQKINVTGEPGAEFLTRFAAWLRRVNDGAAQQGVRLEISVTLAEASACVRGRSGQPFVVDTDWLKAFPMIAFDVVDSGNATEVRG</sequence>
<keyword evidence="1" id="KW-0597">Phosphoprotein</keyword>
<keyword evidence="6" id="KW-1185">Reference proteome</keyword>
<feature type="domain" description="SpoOB alpha-helical" evidence="4">
    <location>
        <begin position="13"/>
        <end position="46"/>
    </location>
</feature>
<organism evidence="5 6">
    <name type="scientific">Alicyclobacillus fastidiosus</name>
    <dbReference type="NCBI Taxonomy" id="392011"/>
    <lineage>
        <taxon>Bacteria</taxon>
        <taxon>Bacillati</taxon>
        <taxon>Bacillota</taxon>
        <taxon>Bacilli</taxon>
        <taxon>Bacillales</taxon>
        <taxon>Alicyclobacillaceae</taxon>
        <taxon>Alicyclobacillus</taxon>
    </lineage>
</organism>
<evidence type="ECO:0000256" key="2">
    <source>
        <dbReference type="ARBA" id="ARBA00022679"/>
    </source>
</evidence>
<name>A0ABY6ZN49_9BACL</name>
<dbReference type="Proteomes" id="UP001164761">
    <property type="component" value="Chromosome"/>
</dbReference>
<evidence type="ECO:0000256" key="3">
    <source>
        <dbReference type="ARBA" id="ARBA00022777"/>
    </source>
</evidence>
<dbReference type="Gene3D" id="1.10.287.130">
    <property type="match status" value="1"/>
</dbReference>
<proteinExistence type="predicted"/>
<keyword evidence="3" id="KW-0418">Kinase</keyword>
<evidence type="ECO:0000313" key="5">
    <source>
        <dbReference type="EMBL" id="WAH44266.1"/>
    </source>
</evidence>